<dbReference type="Pfam" id="PF07690">
    <property type="entry name" value="MFS_1"/>
    <property type="match status" value="1"/>
</dbReference>
<evidence type="ECO:0000256" key="6">
    <source>
        <dbReference type="SAM" id="Phobius"/>
    </source>
</evidence>
<evidence type="ECO:0000313" key="8">
    <source>
        <dbReference type="EMBL" id="MBD1597754.1"/>
    </source>
</evidence>
<dbReference type="PANTHER" id="PTHR43124:SF8">
    <property type="entry name" value="INNER MEMBRANE TRANSPORT PROTEIN YDHP"/>
    <property type="match status" value="1"/>
</dbReference>
<feature type="transmembrane region" description="Helical" evidence="6">
    <location>
        <begin position="50"/>
        <end position="71"/>
    </location>
</feature>
<proteinExistence type="predicted"/>
<dbReference type="CDD" id="cd17324">
    <property type="entry name" value="MFS_NepI_like"/>
    <property type="match status" value="1"/>
</dbReference>
<evidence type="ECO:0000259" key="7">
    <source>
        <dbReference type="PROSITE" id="PS50850"/>
    </source>
</evidence>
<comment type="subcellular location">
    <subcellularLocation>
        <location evidence="1">Cell membrane</location>
        <topology evidence="1">Multi-pass membrane protein</topology>
    </subcellularLocation>
</comment>
<dbReference type="PANTHER" id="PTHR43124">
    <property type="entry name" value="PURINE EFFLUX PUMP PBUE"/>
    <property type="match status" value="1"/>
</dbReference>
<feature type="transmembrane region" description="Helical" evidence="6">
    <location>
        <begin position="166"/>
        <end position="188"/>
    </location>
</feature>
<feature type="transmembrane region" description="Helical" evidence="6">
    <location>
        <begin position="362"/>
        <end position="383"/>
    </location>
</feature>
<feature type="transmembrane region" description="Helical" evidence="6">
    <location>
        <begin position="329"/>
        <end position="350"/>
    </location>
</feature>
<evidence type="ECO:0000313" key="9">
    <source>
        <dbReference type="Proteomes" id="UP000805841"/>
    </source>
</evidence>
<gene>
    <name evidence="8" type="ORF">HAQ05_03365</name>
</gene>
<dbReference type="InterPro" id="IPR020846">
    <property type="entry name" value="MFS_dom"/>
</dbReference>
<organism evidence="8 9">
    <name type="scientific">Pseudomonas typographi</name>
    <dbReference type="NCBI Taxonomy" id="2715964"/>
    <lineage>
        <taxon>Bacteria</taxon>
        <taxon>Pseudomonadati</taxon>
        <taxon>Pseudomonadota</taxon>
        <taxon>Gammaproteobacteria</taxon>
        <taxon>Pseudomonadales</taxon>
        <taxon>Pseudomonadaceae</taxon>
        <taxon>Pseudomonas</taxon>
    </lineage>
</organism>
<dbReference type="Proteomes" id="UP000805841">
    <property type="component" value="Unassembled WGS sequence"/>
</dbReference>
<feature type="transmembrane region" description="Helical" evidence="6">
    <location>
        <begin position="297"/>
        <end position="317"/>
    </location>
</feature>
<feature type="transmembrane region" description="Helical" evidence="6">
    <location>
        <begin position="274"/>
        <end position="291"/>
    </location>
</feature>
<keyword evidence="9" id="KW-1185">Reference proteome</keyword>
<dbReference type="RefSeq" id="WP_190417358.1">
    <property type="nucleotide sequence ID" value="NZ_JAAOCA010000003.1"/>
</dbReference>
<accession>A0ABR7YX17</accession>
<feature type="transmembrane region" description="Helical" evidence="6">
    <location>
        <begin position="102"/>
        <end position="129"/>
    </location>
</feature>
<evidence type="ECO:0000256" key="4">
    <source>
        <dbReference type="ARBA" id="ARBA00022989"/>
    </source>
</evidence>
<dbReference type="EMBL" id="JAAOCA010000003">
    <property type="protein sequence ID" value="MBD1597754.1"/>
    <property type="molecule type" value="Genomic_DNA"/>
</dbReference>
<keyword evidence="3 6" id="KW-0812">Transmembrane</keyword>
<evidence type="ECO:0000256" key="2">
    <source>
        <dbReference type="ARBA" id="ARBA00022475"/>
    </source>
</evidence>
<comment type="caution">
    <text evidence="8">The sequence shown here is derived from an EMBL/GenBank/DDBJ whole genome shotgun (WGS) entry which is preliminary data.</text>
</comment>
<evidence type="ECO:0000256" key="5">
    <source>
        <dbReference type="ARBA" id="ARBA00023136"/>
    </source>
</evidence>
<feature type="transmembrane region" description="Helical" evidence="6">
    <location>
        <begin position="12"/>
        <end position="35"/>
    </location>
</feature>
<dbReference type="InterPro" id="IPR011701">
    <property type="entry name" value="MFS"/>
</dbReference>
<feature type="transmembrane region" description="Helical" evidence="6">
    <location>
        <begin position="78"/>
        <end position="96"/>
    </location>
</feature>
<feature type="domain" description="Major facilitator superfamily (MFS) profile" evidence="7">
    <location>
        <begin position="10"/>
        <end position="386"/>
    </location>
</feature>
<dbReference type="InterPro" id="IPR036259">
    <property type="entry name" value="MFS_trans_sf"/>
</dbReference>
<protein>
    <submittedName>
        <fullName evidence="8">MFS transporter</fullName>
    </submittedName>
</protein>
<dbReference type="SUPFAM" id="SSF103473">
    <property type="entry name" value="MFS general substrate transporter"/>
    <property type="match status" value="1"/>
</dbReference>
<sequence length="395" mass="40550">MAARPALPPTVYLLGLTIFSLVTAEFMVAGMLPALSEAFSVSLAQVGNLIAFYALGMAVGGPPVTVVLLALRVGHKAALVGLLALYVAAGVMAALAESYPVLAWARVIMGVTSATCIGLCMTVCAGLVAPQVRGRAVSVVLAGLMLSPVAGVPLTTWVQQHFGWRASGWLVVLLALLCTWLAAWRLPASPAGSAPPLREQLRALNNRRLWAAYSTSGLIIGATFAAFSYCAPILIDVVGVKPAQVAPLLALYGVANVLGNMVVGRVADRHTLGAQGWGLALLVLALAALALVSGPQWLSLVCFVAIGLTGVALNPAMVARVMNAAEPGALVNTLHTTVITTGLAFGSWAGGWVIDAGFGLRAPLWVGAGMALLGLLSLCPAWITAAQRPPCADAL</sequence>
<dbReference type="Gene3D" id="1.20.1250.20">
    <property type="entry name" value="MFS general substrate transporter like domains"/>
    <property type="match status" value="2"/>
</dbReference>
<keyword evidence="5 6" id="KW-0472">Membrane</keyword>
<keyword evidence="2" id="KW-1003">Cell membrane</keyword>
<evidence type="ECO:0000256" key="1">
    <source>
        <dbReference type="ARBA" id="ARBA00004651"/>
    </source>
</evidence>
<evidence type="ECO:0000256" key="3">
    <source>
        <dbReference type="ARBA" id="ARBA00022692"/>
    </source>
</evidence>
<reference evidence="8 9" key="1">
    <citation type="journal article" date="2020" name="Insects">
        <title>Bacteria Belonging to Pseudomonas typographi sp. nov. from the Bark Beetle Ips typographus Have Genomic Potential to Aid in the Host Ecology.</title>
        <authorList>
            <person name="Peral-Aranega E."/>
            <person name="Saati-Santamaria Z."/>
            <person name="Kolarik M."/>
            <person name="Rivas R."/>
            <person name="Garcia-Fraile P."/>
        </authorList>
    </citation>
    <scope>NUCLEOTIDE SEQUENCE [LARGE SCALE GENOMIC DNA]</scope>
    <source>
        <strain evidence="8 9">CA3A</strain>
    </source>
</reference>
<feature type="transmembrane region" description="Helical" evidence="6">
    <location>
        <begin position="209"/>
        <end position="235"/>
    </location>
</feature>
<feature type="transmembrane region" description="Helical" evidence="6">
    <location>
        <begin position="136"/>
        <end position="154"/>
    </location>
</feature>
<name>A0ABR7YX17_9PSED</name>
<keyword evidence="4 6" id="KW-1133">Transmembrane helix</keyword>
<dbReference type="PROSITE" id="PS50850">
    <property type="entry name" value="MFS"/>
    <property type="match status" value="1"/>
</dbReference>
<feature type="transmembrane region" description="Helical" evidence="6">
    <location>
        <begin position="247"/>
        <end position="267"/>
    </location>
</feature>
<dbReference type="InterPro" id="IPR050189">
    <property type="entry name" value="MFS_Efflux_Transporters"/>
</dbReference>